<dbReference type="InterPro" id="IPR011990">
    <property type="entry name" value="TPR-like_helical_dom_sf"/>
</dbReference>
<evidence type="ECO:0000256" key="2">
    <source>
        <dbReference type="ARBA" id="ARBA00022737"/>
    </source>
</evidence>
<dbReference type="Pfam" id="PF01535">
    <property type="entry name" value="PPR"/>
    <property type="match status" value="7"/>
</dbReference>
<evidence type="ECO:0000313" key="5">
    <source>
        <dbReference type="EMBL" id="KAJ8453024.1"/>
    </source>
</evidence>
<dbReference type="Pfam" id="PF20431">
    <property type="entry name" value="E_motif"/>
    <property type="match status" value="1"/>
</dbReference>
<dbReference type="GO" id="GO:0016740">
    <property type="term" value="F:transferase activity"/>
    <property type="evidence" value="ECO:0007669"/>
    <property type="project" value="InterPro"/>
</dbReference>
<dbReference type="Pfam" id="PF13041">
    <property type="entry name" value="PPR_2"/>
    <property type="match status" value="1"/>
</dbReference>
<dbReference type="InterPro" id="IPR026057">
    <property type="entry name" value="TBL_C"/>
</dbReference>
<feature type="repeat" description="PPR" evidence="3">
    <location>
        <begin position="641"/>
        <end position="675"/>
    </location>
</feature>
<dbReference type="GO" id="GO:0009451">
    <property type="term" value="P:RNA modification"/>
    <property type="evidence" value="ECO:0007669"/>
    <property type="project" value="InterPro"/>
</dbReference>
<proteinExistence type="inferred from homology"/>
<sequence length="872" mass="98758">MRLDLVETSFDRYKDADILIFNTGHWWTRGRTSGGKEYYQEGSHVHHKLAIMEAYKRALTTWANWVDANVNPRKTQVFFRGYSVTHFRGGRWNSGGKCDKETEPFKNETYLLSYPPKMQILETVMKGMRMPVFYLNISRLTDYRKDAHPAIYRAKNLSNEERSSPLRYQDCSHWCLPGTAVIRKGRSTLRMLFDRNRCVLHGHHQNPSLSSKLLECYANLGLLSLSLRVFNSISNPNSELYSIALQILVDSGQFEKTLLLYDKIVSNSMYPDEYAYPFVLRSSTQMLDASYGRRVHGHLVKLGFDSNETAAALAEFYSELGEFGSARELLDEMPVRELDHWNSLIAKCLQNGSASKCFVVFKQMMKNTGSDSVSVINLLRASTEFNSLKLGMLIHGLIVVAGLTTDLSVNTALLTVYSKLGSLKNARLVFEKMSEKDRVVWNLMISTYSRYRHPRKSVELLVQMGNEGIRIDLFTALAVMPAIGELRSLEWGKQIHASIIRNSSDYQVSVQNSLIDMYCKCNSVEVATKVFELITAKTDVSWTSMIKGYVSHGQYNDALGLFVKMKLNGFVVDSAILVSVLPACVNAGAMEQVKYIHGTAIKYGFSSILCVRTELLVSYAKCGCIDMARKLFDEEETNGKDIITWNSMITAYARHGEWQQCLSLYEQMKRSYFRLDSVTFLGLLTACVNSGQVGQGRKIFKEMTEAYHCQPSQEHYACMVDLLGRAGHISEAAKLINSMPLEADARVWGPLLNACKMHSETGVAELAAEKLITMEPTNAGNYVLLSNIYAATGKWDRVAKMRSFLRDRGLKKTPGCSWLEVNGKVHEFRVADRSHRRSDEIYSILQYIEFEIEDIMKATKDVDAVLFQEIGL</sequence>
<dbReference type="PANTHER" id="PTHR47926:SF347">
    <property type="entry name" value="PENTATRICOPEPTIDE REPEAT-CONTAINING PROTEIN"/>
    <property type="match status" value="1"/>
</dbReference>
<accession>A0A9Q1L1Z1</accession>
<keyword evidence="2" id="KW-0677">Repeat</keyword>
<dbReference type="AlphaFoldDB" id="A0A9Q1L1Z1"/>
<dbReference type="InterPro" id="IPR046960">
    <property type="entry name" value="PPR_At4g14850-like_plant"/>
</dbReference>
<dbReference type="FunFam" id="1.25.40.10:FF:000073">
    <property type="entry name" value="Pentatricopeptide repeat-containing protein chloroplastic"/>
    <property type="match status" value="1"/>
</dbReference>
<dbReference type="PROSITE" id="PS51375">
    <property type="entry name" value="PPR"/>
    <property type="match status" value="3"/>
</dbReference>
<dbReference type="Pfam" id="PF13839">
    <property type="entry name" value="PC-Esterase"/>
    <property type="match status" value="1"/>
</dbReference>
<dbReference type="FunFam" id="1.25.40.10:FF:001528">
    <property type="entry name" value="pentatricopeptide repeat-containing protein At1g11290, chloroplastic"/>
    <property type="match status" value="1"/>
</dbReference>
<dbReference type="OrthoDB" id="1853968at2759"/>
<name>A0A9Q1L1Z1_9CARY</name>
<dbReference type="InterPro" id="IPR046848">
    <property type="entry name" value="E_motif"/>
</dbReference>
<organism evidence="5 6">
    <name type="scientific">Carnegiea gigantea</name>
    <dbReference type="NCBI Taxonomy" id="171969"/>
    <lineage>
        <taxon>Eukaryota</taxon>
        <taxon>Viridiplantae</taxon>
        <taxon>Streptophyta</taxon>
        <taxon>Embryophyta</taxon>
        <taxon>Tracheophyta</taxon>
        <taxon>Spermatophyta</taxon>
        <taxon>Magnoliopsida</taxon>
        <taxon>eudicotyledons</taxon>
        <taxon>Gunneridae</taxon>
        <taxon>Pentapetalae</taxon>
        <taxon>Caryophyllales</taxon>
        <taxon>Cactineae</taxon>
        <taxon>Cactaceae</taxon>
        <taxon>Cactoideae</taxon>
        <taxon>Echinocereeae</taxon>
        <taxon>Carnegiea</taxon>
    </lineage>
</organism>
<dbReference type="GO" id="GO:0003723">
    <property type="term" value="F:RNA binding"/>
    <property type="evidence" value="ECO:0007669"/>
    <property type="project" value="InterPro"/>
</dbReference>
<dbReference type="Proteomes" id="UP001153076">
    <property type="component" value="Unassembled WGS sequence"/>
</dbReference>
<dbReference type="PANTHER" id="PTHR47926">
    <property type="entry name" value="PENTATRICOPEPTIDE REPEAT-CONTAINING PROTEIN"/>
    <property type="match status" value="1"/>
</dbReference>
<comment type="similarity">
    <text evidence="1">Belongs to the PC-esterase family. TBL subfamily.</text>
</comment>
<feature type="domain" description="Trichome birefringence-like C-terminal" evidence="4">
    <location>
        <begin position="1"/>
        <end position="179"/>
    </location>
</feature>
<reference evidence="5" key="1">
    <citation type="submission" date="2022-04" db="EMBL/GenBank/DDBJ databases">
        <title>Carnegiea gigantea Genome sequencing and assembly v2.</title>
        <authorList>
            <person name="Copetti D."/>
            <person name="Sanderson M.J."/>
            <person name="Burquez A."/>
            <person name="Wojciechowski M.F."/>
        </authorList>
    </citation>
    <scope>NUCLEOTIDE SEQUENCE</scope>
    <source>
        <strain evidence="5">SGP5-SGP5p</strain>
        <tissue evidence="5">Aerial part</tissue>
    </source>
</reference>
<keyword evidence="6" id="KW-1185">Reference proteome</keyword>
<comment type="caution">
    <text evidence="5">The sequence shown here is derived from an EMBL/GenBank/DDBJ whole genome shotgun (WGS) entry which is preliminary data.</text>
</comment>
<evidence type="ECO:0000259" key="4">
    <source>
        <dbReference type="Pfam" id="PF13839"/>
    </source>
</evidence>
<dbReference type="Gene3D" id="1.25.40.10">
    <property type="entry name" value="Tetratricopeptide repeat domain"/>
    <property type="match status" value="4"/>
</dbReference>
<evidence type="ECO:0000313" key="6">
    <source>
        <dbReference type="Proteomes" id="UP001153076"/>
    </source>
</evidence>
<dbReference type="EMBL" id="JAKOGI010000002">
    <property type="protein sequence ID" value="KAJ8453024.1"/>
    <property type="molecule type" value="Genomic_DNA"/>
</dbReference>
<dbReference type="InterPro" id="IPR002885">
    <property type="entry name" value="PPR_rpt"/>
</dbReference>
<dbReference type="SUPFAM" id="SSF48452">
    <property type="entry name" value="TPR-like"/>
    <property type="match status" value="2"/>
</dbReference>
<protein>
    <recommendedName>
        <fullName evidence="4">Trichome birefringence-like C-terminal domain-containing protein</fullName>
    </recommendedName>
</protein>
<feature type="repeat" description="PPR" evidence="3">
    <location>
        <begin position="538"/>
        <end position="572"/>
    </location>
</feature>
<gene>
    <name evidence="5" type="ORF">Cgig2_014787</name>
</gene>
<evidence type="ECO:0000256" key="1">
    <source>
        <dbReference type="ARBA" id="ARBA00007727"/>
    </source>
</evidence>
<feature type="repeat" description="PPR" evidence="3">
    <location>
        <begin position="437"/>
        <end position="471"/>
    </location>
</feature>
<evidence type="ECO:0000256" key="3">
    <source>
        <dbReference type="PROSITE-ProRule" id="PRU00708"/>
    </source>
</evidence>
<dbReference type="NCBIfam" id="TIGR00756">
    <property type="entry name" value="PPR"/>
    <property type="match status" value="3"/>
</dbReference>